<dbReference type="Gene3D" id="3.80.10.10">
    <property type="entry name" value="Ribonuclease Inhibitor"/>
    <property type="match status" value="2"/>
</dbReference>
<reference evidence="4 5" key="1">
    <citation type="journal article" date="2019" name="Sci. Rep.">
        <title>Comparative genomics of chytrid fungi reveal insights into the obligate biotrophic and pathogenic lifestyle of Synchytrium endobioticum.</title>
        <authorList>
            <person name="van de Vossenberg B.T.L.H."/>
            <person name="Warris S."/>
            <person name="Nguyen H.D.T."/>
            <person name="van Gent-Pelzer M.P.E."/>
            <person name="Joly D.L."/>
            <person name="van de Geest H.C."/>
            <person name="Bonants P.J.M."/>
            <person name="Smith D.S."/>
            <person name="Levesque C.A."/>
            <person name="van der Lee T.A.J."/>
        </authorList>
    </citation>
    <scope>NUCLEOTIDE SEQUENCE [LARGE SCALE GENOMIC DNA]</scope>
    <source>
        <strain evidence="4 5">CBS 675.73</strain>
    </source>
</reference>
<organism evidence="4 5">
    <name type="scientific">Chytriomyces confervae</name>
    <dbReference type="NCBI Taxonomy" id="246404"/>
    <lineage>
        <taxon>Eukaryota</taxon>
        <taxon>Fungi</taxon>
        <taxon>Fungi incertae sedis</taxon>
        <taxon>Chytridiomycota</taxon>
        <taxon>Chytridiomycota incertae sedis</taxon>
        <taxon>Chytridiomycetes</taxon>
        <taxon>Chytridiales</taxon>
        <taxon>Chytriomycetaceae</taxon>
        <taxon>Chytriomyces</taxon>
    </lineage>
</organism>
<dbReference type="PANTHER" id="PTHR48051:SF54">
    <property type="entry name" value="LEUCINE-RICH REPEAT-CONTAINING PROTEIN"/>
    <property type="match status" value="1"/>
</dbReference>
<evidence type="ECO:0000313" key="5">
    <source>
        <dbReference type="Proteomes" id="UP000320333"/>
    </source>
</evidence>
<keyword evidence="1" id="KW-0433">Leucine-rich repeat</keyword>
<dbReference type="Proteomes" id="UP000320333">
    <property type="component" value="Unassembled WGS sequence"/>
</dbReference>
<evidence type="ECO:0000256" key="2">
    <source>
        <dbReference type="ARBA" id="ARBA00022737"/>
    </source>
</evidence>
<dbReference type="InterPro" id="IPR003591">
    <property type="entry name" value="Leu-rich_rpt_typical-subtyp"/>
</dbReference>
<dbReference type="InterPro" id="IPR001611">
    <property type="entry name" value="Leu-rich_rpt"/>
</dbReference>
<dbReference type="STRING" id="246404.A0A507FSA8"/>
<dbReference type="SMART" id="SM00369">
    <property type="entry name" value="LRR_TYP"/>
    <property type="match status" value="6"/>
</dbReference>
<evidence type="ECO:0000256" key="3">
    <source>
        <dbReference type="SAM" id="MobiDB-lite"/>
    </source>
</evidence>
<keyword evidence="2" id="KW-0677">Repeat</keyword>
<name>A0A507FSA8_9FUNG</name>
<dbReference type="EMBL" id="QEAP01000014">
    <property type="protein sequence ID" value="TPX77787.1"/>
    <property type="molecule type" value="Genomic_DNA"/>
</dbReference>
<dbReference type="PROSITE" id="PS51450">
    <property type="entry name" value="LRR"/>
    <property type="match status" value="2"/>
</dbReference>
<comment type="caution">
    <text evidence="4">The sequence shown here is derived from an EMBL/GenBank/DDBJ whole genome shotgun (WGS) entry which is preliminary data.</text>
</comment>
<sequence>MLRNRAGPNRFGANTGREEESNQQTAIKLVQQSRTSGRLNLSNQSLKALPNALFTREDVTAKAAAEAKANWWEEVDLTKLSIADNELAAIDERISQFGALTSIDAHNNQLTVLPDLSQLQCLTILQLNSNKLTLLPDSLFDLPLAELQLAHNLLIEIPPSFSKLAPSLVNCDVSNNQLSALPASLGRFRVLTKFTAKSNKLAGSLGYMCVPTLTHLDVSHNKLSNLGDLTGCAQLQDLNASQNVLTSLFTNNTASKILLPSLVLLDVRINRLTTLGSGLLIYTPLLKELLASGNLLTDVCGSGLLESGLKGLETLDVRDNSLPSVPEVVVEMDSLKRLFLEGNPIRVPRRAIMEKGTAAILLWMRERAAPA</sequence>
<gene>
    <name evidence="4" type="ORF">CcCBS67573_g00950</name>
</gene>
<feature type="region of interest" description="Disordered" evidence="3">
    <location>
        <begin position="1"/>
        <end position="24"/>
    </location>
</feature>
<dbReference type="InterPro" id="IPR050216">
    <property type="entry name" value="LRR_domain-containing"/>
</dbReference>
<accession>A0A507FSA8</accession>
<proteinExistence type="predicted"/>
<evidence type="ECO:0000313" key="4">
    <source>
        <dbReference type="EMBL" id="TPX77787.1"/>
    </source>
</evidence>
<dbReference type="AlphaFoldDB" id="A0A507FSA8"/>
<evidence type="ECO:0000256" key="1">
    <source>
        <dbReference type="ARBA" id="ARBA00022614"/>
    </source>
</evidence>
<keyword evidence="5" id="KW-1185">Reference proteome</keyword>
<protein>
    <submittedName>
        <fullName evidence="4">Uncharacterized protein</fullName>
    </submittedName>
</protein>
<dbReference type="PANTHER" id="PTHR48051">
    <property type="match status" value="1"/>
</dbReference>
<dbReference type="SMART" id="SM00364">
    <property type="entry name" value="LRR_BAC"/>
    <property type="match status" value="8"/>
</dbReference>
<dbReference type="InterPro" id="IPR032675">
    <property type="entry name" value="LRR_dom_sf"/>
</dbReference>
<dbReference type="GO" id="GO:0005737">
    <property type="term" value="C:cytoplasm"/>
    <property type="evidence" value="ECO:0007669"/>
    <property type="project" value="TreeGrafter"/>
</dbReference>
<dbReference type="OrthoDB" id="660555at2759"/>
<dbReference type="SUPFAM" id="SSF52058">
    <property type="entry name" value="L domain-like"/>
    <property type="match status" value="1"/>
</dbReference>